<feature type="domain" description="Peptidase M28" evidence="11">
    <location>
        <begin position="210"/>
        <end position="369"/>
    </location>
</feature>
<dbReference type="SUPFAM" id="SSF53187">
    <property type="entry name" value="Zn-dependent exopeptidases"/>
    <property type="match status" value="1"/>
</dbReference>
<dbReference type="FunCoup" id="A0A1W4XB13">
    <property type="interactions" value="2095"/>
</dbReference>
<sequence>MWFEEADEILKTYLPYYLLLVLPIFIIVSPVNPVSASYEFPVYRMQHFDLHGVGHGCRNTLINLEARSISSWSTSRHCIITRLGDLTIEQFHNIRLKAGALIVVLPKKLSVLSSEEKQHLLLLENAMLAQEITISVYFAENSPNLDKIIKDLSSGFTANDKTKSGAEALVNSIAANGYQIAVNPGNPNIKHNVKISTIQGVLTGRTLSEKTNTIAVVAHYDSFGVAPELSYGADSNASGVAILLELVRLFSLLYSDPKTQGKYNLVFLLTGGGKINYQGSKKWLEDQLDSIDGSFLQETAYVMCLDTLAASDSIYMHVSKPPKEGSSANLFFNALKESPQSNSTPINIVHKKINLADDLLAWEHERYSIRRLPSFTLSTLKTHKDLMRSSVLDIQDNIDINRLVRHTTMVAEALAKHIYNFSEGSIFKGSLGVQKSHLEAWISYLSSQPRSPQLLCNKDNILVNSLQEAFNRFLREIKVSTVQPDKRDPDFTFYDVTKGMMNIYSVKPAVFDLVLTIVIVLYLSIVYLVVLKFPYIYVISCNLISYKKVKAN</sequence>
<dbReference type="STRING" id="224129.A0A1W4XB13"/>
<name>A0A1W4XB13_AGRPL</name>
<evidence type="ECO:0000256" key="5">
    <source>
        <dbReference type="ARBA" id="ARBA00022824"/>
    </source>
</evidence>
<gene>
    <name evidence="13" type="primary">LOC108739969</name>
</gene>
<evidence type="ECO:0000313" key="12">
    <source>
        <dbReference type="Proteomes" id="UP000192223"/>
    </source>
</evidence>
<evidence type="ECO:0000313" key="13">
    <source>
        <dbReference type="RefSeq" id="XP_018329608.1"/>
    </source>
</evidence>
<reference evidence="13" key="1">
    <citation type="submission" date="2025-08" db="UniProtKB">
        <authorList>
            <consortium name="RefSeq"/>
        </authorList>
    </citation>
    <scope>IDENTIFICATION</scope>
    <source>
        <tissue evidence="13">Entire body</tissue>
    </source>
</reference>
<dbReference type="InterPro" id="IPR016574">
    <property type="entry name" value="Nicalin"/>
</dbReference>
<comment type="subcellular location">
    <subcellularLocation>
        <location evidence="1">Endoplasmic reticulum membrane</location>
        <topology evidence="1">Single-pass membrane protein</topology>
    </subcellularLocation>
</comment>
<dbReference type="GO" id="GO:0005789">
    <property type="term" value="C:endoplasmic reticulum membrane"/>
    <property type="evidence" value="ECO:0007669"/>
    <property type="project" value="UniProtKB-SubCell"/>
</dbReference>
<dbReference type="CDD" id="cd03882">
    <property type="entry name" value="M28_nicalin_like"/>
    <property type="match status" value="1"/>
</dbReference>
<dbReference type="InParanoid" id="A0A1W4XB13"/>
<keyword evidence="6 10" id="KW-1133">Transmembrane helix</keyword>
<keyword evidence="4" id="KW-0732">Signal</keyword>
<feature type="transmembrane region" description="Helical" evidence="10">
    <location>
        <begin position="16"/>
        <end position="38"/>
    </location>
</feature>
<evidence type="ECO:0000256" key="1">
    <source>
        <dbReference type="ARBA" id="ARBA00004389"/>
    </source>
</evidence>
<dbReference type="PIRSF" id="PIRSF011018">
    <property type="entry name" value="Nicalin"/>
    <property type="match status" value="1"/>
</dbReference>
<keyword evidence="5" id="KW-0256">Endoplasmic reticulum</keyword>
<evidence type="ECO:0000256" key="6">
    <source>
        <dbReference type="ARBA" id="ARBA00022989"/>
    </source>
</evidence>
<dbReference type="OrthoDB" id="5913609at2759"/>
<keyword evidence="7 10" id="KW-0472">Membrane</keyword>
<dbReference type="GO" id="GO:0009966">
    <property type="term" value="P:regulation of signal transduction"/>
    <property type="evidence" value="ECO:0007669"/>
    <property type="project" value="InterPro"/>
</dbReference>
<dbReference type="PANTHER" id="PTHR31826">
    <property type="entry name" value="NICALIN"/>
    <property type="match status" value="1"/>
</dbReference>
<dbReference type="RefSeq" id="XP_018329608.1">
    <property type="nucleotide sequence ID" value="XM_018474106.2"/>
</dbReference>
<keyword evidence="3 10" id="KW-0812">Transmembrane</keyword>
<keyword evidence="8" id="KW-0325">Glycoprotein</keyword>
<evidence type="ECO:0000256" key="4">
    <source>
        <dbReference type="ARBA" id="ARBA00022729"/>
    </source>
</evidence>
<protein>
    <recommendedName>
        <fullName evidence="9">Nicalin</fullName>
    </recommendedName>
</protein>
<proteinExistence type="inferred from homology"/>
<dbReference type="KEGG" id="apln:108739969"/>
<dbReference type="Gene3D" id="3.40.630.10">
    <property type="entry name" value="Zn peptidases"/>
    <property type="match status" value="1"/>
</dbReference>
<evidence type="ECO:0000256" key="9">
    <source>
        <dbReference type="PIRNR" id="PIRNR011018"/>
    </source>
</evidence>
<dbReference type="GeneID" id="108739969"/>
<feature type="transmembrane region" description="Helical" evidence="10">
    <location>
        <begin position="509"/>
        <end position="530"/>
    </location>
</feature>
<evidence type="ECO:0000256" key="3">
    <source>
        <dbReference type="ARBA" id="ARBA00022692"/>
    </source>
</evidence>
<evidence type="ECO:0000256" key="10">
    <source>
        <dbReference type="SAM" id="Phobius"/>
    </source>
</evidence>
<evidence type="ECO:0000256" key="7">
    <source>
        <dbReference type="ARBA" id="ARBA00023136"/>
    </source>
</evidence>
<dbReference type="InterPro" id="IPR007484">
    <property type="entry name" value="Peptidase_M28"/>
</dbReference>
<dbReference type="Pfam" id="PF04389">
    <property type="entry name" value="Peptidase_M28"/>
    <property type="match status" value="1"/>
</dbReference>
<organism evidence="12 13">
    <name type="scientific">Agrilus planipennis</name>
    <name type="common">Emerald ash borer</name>
    <name type="synonym">Agrilus marcopoli</name>
    <dbReference type="NCBI Taxonomy" id="224129"/>
    <lineage>
        <taxon>Eukaryota</taxon>
        <taxon>Metazoa</taxon>
        <taxon>Ecdysozoa</taxon>
        <taxon>Arthropoda</taxon>
        <taxon>Hexapoda</taxon>
        <taxon>Insecta</taxon>
        <taxon>Pterygota</taxon>
        <taxon>Neoptera</taxon>
        <taxon>Endopterygota</taxon>
        <taxon>Coleoptera</taxon>
        <taxon>Polyphaga</taxon>
        <taxon>Elateriformia</taxon>
        <taxon>Buprestoidea</taxon>
        <taxon>Buprestidae</taxon>
        <taxon>Agrilinae</taxon>
        <taxon>Agrilus</taxon>
    </lineage>
</organism>
<keyword evidence="12" id="KW-1185">Reference proteome</keyword>
<comment type="similarity">
    <text evidence="2 9">Belongs to the nicastrin family.</text>
</comment>
<evidence type="ECO:0000256" key="2">
    <source>
        <dbReference type="ARBA" id="ARBA00007717"/>
    </source>
</evidence>
<evidence type="ECO:0000259" key="11">
    <source>
        <dbReference type="Pfam" id="PF04389"/>
    </source>
</evidence>
<dbReference type="Proteomes" id="UP000192223">
    <property type="component" value="Unplaced"/>
</dbReference>
<dbReference type="AlphaFoldDB" id="A0A1W4XB13"/>
<accession>A0A1W4XB13</accession>
<evidence type="ECO:0000256" key="8">
    <source>
        <dbReference type="ARBA" id="ARBA00023180"/>
    </source>
</evidence>